<dbReference type="SUPFAM" id="SSF56935">
    <property type="entry name" value="Porins"/>
    <property type="match status" value="1"/>
</dbReference>
<comment type="caution">
    <text evidence="7">The sequence shown here is derived from an EMBL/GenBank/DDBJ whole genome shotgun (WGS) entry which is preliminary data.</text>
</comment>
<keyword evidence="5" id="KW-0998">Cell outer membrane</keyword>
<dbReference type="PROSITE" id="PS52016">
    <property type="entry name" value="TONB_DEPENDENT_REC_3"/>
    <property type="match status" value="1"/>
</dbReference>
<dbReference type="AlphaFoldDB" id="A0A644UYA6"/>
<keyword evidence="2" id="KW-0813">Transport</keyword>
<comment type="subcellular location">
    <subcellularLocation>
        <location evidence="1">Cell outer membrane</location>
        <topology evidence="1">Multi-pass membrane protein</topology>
    </subcellularLocation>
</comment>
<dbReference type="InterPro" id="IPR023997">
    <property type="entry name" value="TonB-dep_OMP_SusC/RagA_CS"/>
</dbReference>
<sequence length="1036" mass="115462">MKMSMKKIIIFLFMIICSVGLFAQSVKVTGTVVDDTNSPLPGVNIVVTGSGQGVVTDFDGKYSISLPSNKSTLEFTFIGFQKQQLKLKPNQTVLNVTMVSESLVLDEFVVVGYGSQKKASIVGAVSNIKNEEIKTAAPANLTNAIAGRITGAIVRLGDGNIGGGTDRYSSNGELANAQIFIRGRATTNAAEPLILVDGIESSFANINPEDIAQFSVLKDASATAVYGVRGANGVILITTKDGQLGKPKVSFKAELRRHESLAFPEFLGAYDYATLYNEALKNAGTSPKYTNEDLEHWRTGDDPYGHPDVNWRDWLVDGSFTEQQYSFNLNGGTDRVRYYVSGDYLYAGGPFKGTDLGEYTTESYYKRYNLRTNFDFTVTKSTTLNVKLNAMTDLKNDPNYNDSSGARYKGSYWWDIIQLPVHEFPVYNPDGSLAYGLTEAVKNVYANVVDGGYYQRSLNQFQSNVTLNQKLDFITKGLSFRAMYGNVYKSGSELTYTHAPALWSYDVSRDAYTLRSRESKPSYSATDFTPYNSIHWETALNYDRTFNKVHKVSLMGIYIQTQYNNGYALPTSYRGVSGRATYGYRDTYLAEFNVGYNGSDKFAKGKRYALLPSMSLGWVISNEPFFKNNVSWVDFLKVRGSYGTAGNDKIGSYKYLYLYQFNSSGTRWDSGWDGAIYYFGETAQSAGKGLREGALGNDNVTWEIAHKYNVGLDFYAFGNKLNFTTDVFLEKRNDILLIRQDIPTQTGLSTSILPAQNAGKVTNKGFEVSASWNDKIGELGYNLGFNYTFARNTIDYIAEVEKKYPWQMQRGHSIGQTFGYTWTGKFYDFADLENPDVPKPTYPVYPGDLMFEDLNGDGIIDDYDSGAIGKPTVPEIVYGFNVGLNYKNVYGTVFFQGAANVSSYYGAELTHEFKNNVQAKHLGRWVYDEEKGLDTRATATYPALRLDGGSTATRATSTFHQINSAYLRVKSVELGYNLPARLTKPFGISAMKVYLNGSNLFTFTDYKYIDPEYTSGSRGPYFPQTKFYSVGLNLNF</sequence>
<evidence type="ECO:0000256" key="4">
    <source>
        <dbReference type="ARBA" id="ARBA00023136"/>
    </source>
</evidence>
<dbReference type="SUPFAM" id="SSF49464">
    <property type="entry name" value="Carboxypeptidase regulatory domain-like"/>
    <property type="match status" value="1"/>
</dbReference>
<proteinExistence type="predicted"/>
<dbReference type="EMBL" id="VSSQ01000179">
    <property type="protein sequence ID" value="MPL83662.1"/>
    <property type="molecule type" value="Genomic_DNA"/>
</dbReference>
<keyword evidence="7" id="KW-0675">Receptor</keyword>
<dbReference type="InterPro" id="IPR036942">
    <property type="entry name" value="Beta-barrel_TonB_sf"/>
</dbReference>
<keyword evidence="3" id="KW-0812">Transmembrane</keyword>
<evidence type="ECO:0000256" key="5">
    <source>
        <dbReference type="ARBA" id="ARBA00023237"/>
    </source>
</evidence>
<dbReference type="Gene3D" id="2.60.40.1120">
    <property type="entry name" value="Carboxypeptidase-like, regulatory domain"/>
    <property type="match status" value="1"/>
</dbReference>
<dbReference type="InterPro" id="IPR008969">
    <property type="entry name" value="CarboxyPept-like_regulatory"/>
</dbReference>
<feature type="domain" description="TonB-dependent receptor plug" evidence="6">
    <location>
        <begin position="118"/>
        <end position="234"/>
    </location>
</feature>
<protein>
    <submittedName>
        <fullName evidence="7">TonB-dependent receptor SusC</fullName>
    </submittedName>
</protein>
<reference evidence="7" key="1">
    <citation type="submission" date="2019-08" db="EMBL/GenBank/DDBJ databases">
        <authorList>
            <person name="Kucharzyk K."/>
            <person name="Murdoch R.W."/>
            <person name="Higgins S."/>
            <person name="Loffler F."/>
        </authorList>
    </citation>
    <scope>NUCLEOTIDE SEQUENCE</scope>
</reference>
<gene>
    <name evidence="7" type="primary">susC_32</name>
    <name evidence="7" type="ORF">SDC9_29617</name>
</gene>
<dbReference type="Pfam" id="PF07715">
    <property type="entry name" value="Plug"/>
    <property type="match status" value="1"/>
</dbReference>
<dbReference type="InterPro" id="IPR039426">
    <property type="entry name" value="TonB-dep_rcpt-like"/>
</dbReference>
<dbReference type="InterPro" id="IPR023996">
    <property type="entry name" value="TonB-dep_OMP_SusC/RagA"/>
</dbReference>
<dbReference type="FunFam" id="2.170.130.10:FF:000003">
    <property type="entry name" value="SusC/RagA family TonB-linked outer membrane protein"/>
    <property type="match status" value="1"/>
</dbReference>
<accession>A0A644UYA6</accession>
<evidence type="ECO:0000256" key="2">
    <source>
        <dbReference type="ARBA" id="ARBA00022448"/>
    </source>
</evidence>
<dbReference type="InterPro" id="IPR012910">
    <property type="entry name" value="Plug_dom"/>
</dbReference>
<name>A0A644UYA6_9ZZZZ</name>
<keyword evidence="4" id="KW-0472">Membrane</keyword>
<evidence type="ECO:0000256" key="3">
    <source>
        <dbReference type="ARBA" id="ARBA00022692"/>
    </source>
</evidence>
<dbReference type="NCBIfam" id="TIGR04056">
    <property type="entry name" value="OMP_RagA_SusC"/>
    <property type="match status" value="1"/>
</dbReference>
<dbReference type="Gene3D" id="2.40.170.20">
    <property type="entry name" value="TonB-dependent receptor, beta-barrel domain"/>
    <property type="match status" value="1"/>
</dbReference>
<dbReference type="GO" id="GO:0009279">
    <property type="term" value="C:cell outer membrane"/>
    <property type="evidence" value="ECO:0007669"/>
    <property type="project" value="UniProtKB-SubCell"/>
</dbReference>
<dbReference type="Gene3D" id="2.170.130.10">
    <property type="entry name" value="TonB-dependent receptor, plug domain"/>
    <property type="match status" value="1"/>
</dbReference>
<dbReference type="NCBIfam" id="TIGR04057">
    <property type="entry name" value="SusC_RagA_signa"/>
    <property type="match status" value="1"/>
</dbReference>
<dbReference type="InterPro" id="IPR037066">
    <property type="entry name" value="Plug_dom_sf"/>
</dbReference>
<evidence type="ECO:0000256" key="1">
    <source>
        <dbReference type="ARBA" id="ARBA00004571"/>
    </source>
</evidence>
<dbReference type="Pfam" id="PF13715">
    <property type="entry name" value="CarbopepD_reg_2"/>
    <property type="match status" value="1"/>
</dbReference>
<evidence type="ECO:0000313" key="7">
    <source>
        <dbReference type="EMBL" id="MPL83662.1"/>
    </source>
</evidence>
<evidence type="ECO:0000259" key="6">
    <source>
        <dbReference type="Pfam" id="PF07715"/>
    </source>
</evidence>
<organism evidence="7">
    <name type="scientific">bioreactor metagenome</name>
    <dbReference type="NCBI Taxonomy" id="1076179"/>
    <lineage>
        <taxon>unclassified sequences</taxon>
        <taxon>metagenomes</taxon>
        <taxon>ecological metagenomes</taxon>
    </lineage>
</organism>
<dbReference type="FunFam" id="2.60.40.1120:FF:000003">
    <property type="entry name" value="Outer membrane protein Omp121"/>
    <property type="match status" value="1"/>
</dbReference>